<feature type="compositionally biased region" description="Basic and acidic residues" evidence="1">
    <location>
        <begin position="197"/>
        <end position="220"/>
    </location>
</feature>
<proteinExistence type="predicted"/>
<accession>A0AAN7RHQ4</accession>
<dbReference type="EMBL" id="JAUNZN010000032">
    <property type="protein sequence ID" value="KAK4807109.1"/>
    <property type="molecule type" value="Genomic_DNA"/>
</dbReference>
<keyword evidence="3" id="KW-1185">Reference proteome</keyword>
<evidence type="ECO:0000313" key="3">
    <source>
        <dbReference type="Proteomes" id="UP001333110"/>
    </source>
</evidence>
<gene>
    <name evidence="2" type="ORF">QYF61_018450</name>
</gene>
<name>A0AAN7RHQ4_MYCAM</name>
<feature type="region of interest" description="Disordered" evidence="1">
    <location>
        <begin position="168"/>
        <end position="220"/>
    </location>
</feature>
<protein>
    <submittedName>
        <fullName evidence="2">Uncharacterized protein</fullName>
    </submittedName>
</protein>
<sequence length="220" mass="24441">MIFPGTEVRLTVGGTLLPQSPSCGPSTREVWEERLPLKTEAKNLLSTSAFSSSVVTSLPVVFIRGEALLIILSIPCQAQLQPCLGLPDPIQPGSVPILFPGYLSLLPLPVEVCLPKIQGPDYTLHLTHIPQDCKLHQCMITAAQMKVFTEMRCNLAILQEKDFPVEDPKMLSKRRPQSQFKPEDKEATMSAEAANLEIRKEMARLETMKGPNEEREDPRP</sequence>
<dbReference type="Proteomes" id="UP001333110">
    <property type="component" value="Unassembled WGS sequence"/>
</dbReference>
<dbReference type="AlphaFoldDB" id="A0AAN7RHQ4"/>
<evidence type="ECO:0000256" key="1">
    <source>
        <dbReference type="SAM" id="MobiDB-lite"/>
    </source>
</evidence>
<comment type="caution">
    <text evidence="2">The sequence shown here is derived from an EMBL/GenBank/DDBJ whole genome shotgun (WGS) entry which is preliminary data.</text>
</comment>
<evidence type="ECO:0000313" key="2">
    <source>
        <dbReference type="EMBL" id="KAK4807109.1"/>
    </source>
</evidence>
<reference evidence="2 3" key="1">
    <citation type="journal article" date="2023" name="J. Hered.">
        <title>Chromosome-level genome of the wood stork (Mycteria americana) provides insight into avian chromosome evolution.</title>
        <authorList>
            <person name="Flamio R. Jr."/>
            <person name="Ramstad K.M."/>
        </authorList>
    </citation>
    <scope>NUCLEOTIDE SEQUENCE [LARGE SCALE GENOMIC DNA]</scope>
    <source>
        <strain evidence="2">JAX WOST 10</strain>
    </source>
</reference>
<organism evidence="2 3">
    <name type="scientific">Mycteria americana</name>
    <name type="common">Wood stork</name>
    <dbReference type="NCBI Taxonomy" id="33587"/>
    <lineage>
        <taxon>Eukaryota</taxon>
        <taxon>Metazoa</taxon>
        <taxon>Chordata</taxon>
        <taxon>Craniata</taxon>
        <taxon>Vertebrata</taxon>
        <taxon>Euteleostomi</taxon>
        <taxon>Archelosauria</taxon>
        <taxon>Archosauria</taxon>
        <taxon>Dinosauria</taxon>
        <taxon>Saurischia</taxon>
        <taxon>Theropoda</taxon>
        <taxon>Coelurosauria</taxon>
        <taxon>Aves</taxon>
        <taxon>Neognathae</taxon>
        <taxon>Neoaves</taxon>
        <taxon>Aequornithes</taxon>
        <taxon>Ciconiiformes</taxon>
        <taxon>Ciconiidae</taxon>
        <taxon>Mycteria</taxon>
    </lineage>
</organism>